<gene>
    <name evidence="1" type="ORF">G8E03_01120</name>
</gene>
<organism evidence="1 2">
    <name type="scientific">Pontivivens nitratireducens</name>
    <dbReference type="NCBI Taxonomy" id="2758038"/>
    <lineage>
        <taxon>Bacteria</taxon>
        <taxon>Pseudomonadati</taxon>
        <taxon>Pseudomonadota</taxon>
        <taxon>Alphaproteobacteria</taxon>
        <taxon>Rhodobacterales</taxon>
        <taxon>Paracoccaceae</taxon>
        <taxon>Pontivivens</taxon>
    </lineage>
</organism>
<evidence type="ECO:0008006" key="3">
    <source>
        <dbReference type="Google" id="ProtNLM"/>
    </source>
</evidence>
<evidence type="ECO:0000313" key="2">
    <source>
        <dbReference type="Proteomes" id="UP000500791"/>
    </source>
</evidence>
<dbReference type="EMBL" id="CP049811">
    <property type="protein sequence ID" value="QIK39481.1"/>
    <property type="molecule type" value="Genomic_DNA"/>
</dbReference>
<dbReference type="KEGG" id="mon:G8E03_01120"/>
<reference evidence="1 2" key="1">
    <citation type="submission" date="2020-03" db="EMBL/GenBank/DDBJ databases">
        <title>Complete genome sequence of Monaibacterium sp. ALG8 with diverse plasmids.</title>
        <authorList>
            <person name="Sun C."/>
        </authorList>
    </citation>
    <scope>NUCLEOTIDE SEQUENCE [LARGE SCALE GENOMIC DNA]</scope>
    <source>
        <strain evidence="1 2">ALG8</strain>
    </source>
</reference>
<name>A0A6G7VHI4_9RHOB</name>
<dbReference type="Proteomes" id="UP000500791">
    <property type="component" value="Chromosome"/>
</dbReference>
<proteinExistence type="predicted"/>
<evidence type="ECO:0000313" key="1">
    <source>
        <dbReference type="EMBL" id="QIK39481.1"/>
    </source>
</evidence>
<sequence>MGLKNRLLNCALAATVILALSLLSFGHRVTVVEGPLVFGPDGSVAVLCLASSEGGTDPHVTQKCDVCRIAQAMLCPSVGSVSVALAWEPVEVVVTGASVAGYFLRDYDAAPRAPPV</sequence>
<accession>A0A6G7VHI4</accession>
<dbReference type="RefSeq" id="WP_166187668.1">
    <property type="nucleotide sequence ID" value="NZ_CP049811.1"/>
</dbReference>
<dbReference type="AlphaFoldDB" id="A0A6G7VHI4"/>
<keyword evidence="2" id="KW-1185">Reference proteome</keyword>
<protein>
    <recommendedName>
        <fullName evidence="3">DUF2946 domain-containing protein</fullName>
    </recommendedName>
</protein>